<dbReference type="InterPro" id="IPR051615">
    <property type="entry name" value="Transcr_Regulatory_Elem"/>
</dbReference>
<dbReference type="CDD" id="cd12148">
    <property type="entry name" value="fungal_TF_MHR"/>
    <property type="match status" value="1"/>
</dbReference>
<keyword evidence="7" id="KW-0539">Nucleus</keyword>
<proteinExistence type="predicted"/>
<dbReference type="SMART" id="SM00066">
    <property type="entry name" value="GAL4"/>
    <property type="match status" value="1"/>
</dbReference>
<dbReference type="SMART" id="SM00906">
    <property type="entry name" value="Fungal_trans"/>
    <property type="match status" value="1"/>
</dbReference>
<keyword evidence="3" id="KW-0862">Zinc</keyword>
<keyword evidence="8" id="KW-1133">Transmembrane helix</keyword>
<evidence type="ECO:0000313" key="11">
    <source>
        <dbReference type="Proteomes" id="UP000193986"/>
    </source>
</evidence>
<dbReference type="AlphaFoldDB" id="A0A1Y2BJV2"/>
<comment type="caution">
    <text evidence="10">The sequence shown here is derived from an EMBL/GenBank/DDBJ whole genome shotgun (WGS) entry which is preliminary data.</text>
</comment>
<evidence type="ECO:0000256" key="5">
    <source>
        <dbReference type="ARBA" id="ARBA00023125"/>
    </source>
</evidence>
<feature type="transmembrane region" description="Helical" evidence="8">
    <location>
        <begin position="526"/>
        <end position="547"/>
    </location>
</feature>
<evidence type="ECO:0000256" key="8">
    <source>
        <dbReference type="SAM" id="Phobius"/>
    </source>
</evidence>
<dbReference type="EMBL" id="MCFC01000002">
    <property type="protein sequence ID" value="ORY35048.1"/>
    <property type="molecule type" value="Genomic_DNA"/>
</dbReference>
<dbReference type="PANTHER" id="PTHR31313:SF81">
    <property type="entry name" value="TY1 ENHANCER ACTIVATOR"/>
    <property type="match status" value="1"/>
</dbReference>
<keyword evidence="6" id="KW-0804">Transcription</keyword>
<keyword evidence="8" id="KW-0472">Membrane</keyword>
<evidence type="ECO:0000256" key="1">
    <source>
        <dbReference type="ARBA" id="ARBA00004123"/>
    </source>
</evidence>
<sequence length="682" mass="76288">MSRQEEDLGTMTAAKRRKTNVSRACTTCRRRRVRCDGLPRCSTCQVSDVECIYDPDQDGRKPATKLYVEALVNRVKALEEQLANQDGNTSSTPGSPMDTGLTTAARLLESEGARGTLRIENNSVMHHGPSSAFMHLPDISDRLQEDVEIVGWSPEAFSPGQDLASVPWHRHLPVGCVADSDEHERHLDLFFSYLNGWCYNIDEASFRAGLYASASSSSPSWRNSHYSPLLHNAMLALTCPLAADRPGHYDHSRAELLANQASSYLDAEACQPMISTVRGLMLLGSYHWSTWRHSLGWLYEGMGVRMAQTLGLNVDCSNLVTRGVITEAVKKQRDRAFFTVYTQDQLWSLAIGRTAGLTMEDFETAIPEINADDDAMPWLDHHQRAALRLGTMPVINPSWTSSTFHHTCTLALLSDRMHQALYRMRSRYDEKTRQSLIAELHLALNRWLVELPSPLRFENHHPWPPHVINMHLLCRYLQILIHRPTYTRPLAVCNADRELARKTCDMAAAEILQLLLLYRKSPGLQYVTTTIVNVAFTAGTIFLLAAVQTDANKKRHSDSISSAKECIQCLREMGWGAAGHGGDLLQSMMDEWSPPTPPPPPTVQLPTEMSVDVNKLHDPNSEIGQLLTRLGWRPPVGQEASSSTPQTVNPVPMPNEMSFDPSSLLQSWLRTASADPAWDFSM</sequence>
<evidence type="ECO:0000256" key="3">
    <source>
        <dbReference type="ARBA" id="ARBA00022833"/>
    </source>
</evidence>
<keyword evidence="8" id="KW-0812">Transmembrane</keyword>
<dbReference type="GO" id="GO:0005634">
    <property type="term" value="C:nucleus"/>
    <property type="evidence" value="ECO:0007669"/>
    <property type="project" value="UniProtKB-SubCell"/>
</dbReference>
<evidence type="ECO:0000256" key="4">
    <source>
        <dbReference type="ARBA" id="ARBA00023015"/>
    </source>
</evidence>
<protein>
    <submittedName>
        <fullName evidence="10">Fungal-specific transcription factor domain-domain-containing protein</fullName>
    </submittedName>
</protein>
<keyword evidence="4" id="KW-0805">Transcription regulation</keyword>
<name>A0A1Y2BJV2_9TREE</name>
<organism evidence="10 11">
    <name type="scientific">Naematelia encephala</name>
    <dbReference type="NCBI Taxonomy" id="71784"/>
    <lineage>
        <taxon>Eukaryota</taxon>
        <taxon>Fungi</taxon>
        <taxon>Dikarya</taxon>
        <taxon>Basidiomycota</taxon>
        <taxon>Agaricomycotina</taxon>
        <taxon>Tremellomycetes</taxon>
        <taxon>Tremellales</taxon>
        <taxon>Naemateliaceae</taxon>
        <taxon>Naematelia</taxon>
    </lineage>
</organism>
<dbReference type="GO" id="GO:0006351">
    <property type="term" value="P:DNA-templated transcription"/>
    <property type="evidence" value="ECO:0007669"/>
    <property type="project" value="InterPro"/>
</dbReference>
<dbReference type="PROSITE" id="PS50048">
    <property type="entry name" value="ZN2_CY6_FUNGAL_2"/>
    <property type="match status" value="1"/>
</dbReference>
<comment type="subcellular location">
    <subcellularLocation>
        <location evidence="1">Nucleus</location>
    </subcellularLocation>
</comment>
<dbReference type="Pfam" id="PF04082">
    <property type="entry name" value="Fungal_trans"/>
    <property type="match status" value="1"/>
</dbReference>
<dbReference type="SUPFAM" id="SSF57701">
    <property type="entry name" value="Zn2/Cys6 DNA-binding domain"/>
    <property type="match status" value="1"/>
</dbReference>
<dbReference type="InParanoid" id="A0A1Y2BJV2"/>
<reference evidence="10 11" key="1">
    <citation type="submission" date="2016-07" db="EMBL/GenBank/DDBJ databases">
        <title>Pervasive Adenine N6-methylation of Active Genes in Fungi.</title>
        <authorList>
            <consortium name="DOE Joint Genome Institute"/>
            <person name="Mondo S.J."/>
            <person name="Dannebaum R.O."/>
            <person name="Kuo R.C."/>
            <person name="Labutti K."/>
            <person name="Haridas S."/>
            <person name="Kuo A."/>
            <person name="Salamov A."/>
            <person name="Ahrendt S.R."/>
            <person name="Lipzen A."/>
            <person name="Sullivan W."/>
            <person name="Andreopoulos W.B."/>
            <person name="Clum A."/>
            <person name="Lindquist E."/>
            <person name="Daum C."/>
            <person name="Ramamoorthy G.K."/>
            <person name="Gryganskyi A."/>
            <person name="Culley D."/>
            <person name="Magnuson J.K."/>
            <person name="James T.Y."/>
            <person name="O'Malley M.A."/>
            <person name="Stajich J.E."/>
            <person name="Spatafora J.W."/>
            <person name="Visel A."/>
            <person name="Grigoriev I.V."/>
        </authorList>
    </citation>
    <scope>NUCLEOTIDE SEQUENCE [LARGE SCALE GENOMIC DNA]</scope>
    <source>
        <strain evidence="10 11">68-887.2</strain>
    </source>
</reference>
<evidence type="ECO:0000313" key="10">
    <source>
        <dbReference type="EMBL" id="ORY35048.1"/>
    </source>
</evidence>
<accession>A0A1Y2BJV2</accession>
<dbReference type="InterPro" id="IPR001138">
    <property type="entry name" value="Zn2Cys6_DnaBD"/>
</dbReference>
<dbReference type="InterPro" id="IPR007219">
    <property type="entry name" value="XnlR_reg_dom"/>
</dbReference>
<dbReference type="InterPro" id="IPR036864">
    <property type="entry name" value="Zn2-C6_fun-type_DNA-bd_sf"/>
</dbReference>
<feature type="domain" description="Zn(2)-C6 fungal-type" evidence="9">
    <location>
        <begin position="24"/>
        <end position="53"/>
    </location>
</feature>
<evidence type="ECO:0000256" key="7">
    <source>
        <dbReference type="ARBA" id="ARBA00023242"/>
    </source>
</evidence>
<evidence type="ECO:0000259" key="9">
    <source>
        <dbReference type="PROSITE" id="PS50048"/>
    </source>
</evidence>
<dbReference type="PROSITE" id="PS00463">
    <property type="entry name" value="ZN2_CY6_FUNGAL_1"/>
    <property type="match status" value="1"/>
</dbReference>
<dbReference type="OrthoDB" id="2154091at2759"/>
<dbReference type="PANTHER" id="PTHR31313">
    <property type="entry name" value="TY1 ENHANCER ACTIVATOR"/>
    <property type="match status" value="1"/>
</dbReference>
<dbReference type="GO" id="GO:0008270">
    <property type="term" value="F:zinc ion binding"/>
    <property type="evidence" value="ECO:0007669"/>
    <property type="project" value="InterPro"/>
</dbReference>
<dbReference type="Pfam" id="PF00172">
    <property type="entry name" value="Zn_clus"/>
    <property type="match status" value="1"/>
</dbReference>
<dbReference type="STRING" id="71784.A0A1Y2BJV2"/>
<dbReference type="Gene3D" id="4.10.240.10">
    <property type="entry name" value="Zn(2)-C6 fungal-type DNA-binding domain"/>
    <property type="match status" value="1"/>
</dbReference>
<keyword evidence="2" id="KW-0479">Metal-binding</keyword>
<dbReference type="Proteomes" id="UP000193986">
    <property type="component" value="Unassembled WGS sequence"/>
</dbReference>
<gene>
    <name evidence="10" type="ORF">BCR39DRAFT_516343</name>
</gene>
<keyword evidence="11" id="KW-1185">Reference proteome</keyword>
<evidence type="ECO:0000256" key="2">
    <source>
        <dbReference type="ARBA" id="ARBA00022723"/>
    </source>
</evidence>
<keyword evidence="5" id="KW-0238">DNA-binding</keyword>
<evidence type="ECO:0000256" key="6">
    <source>
        <dbReference type="ARBA" id="ARBA00023163"/>
    </source>
</evidence>
<dbReference type="GO" id="GO:0003677">
    <property type="term" value="F:DNA binding"/>
    <property type="evidence" value="ECO:0007669"/>
    <property type="project" value="UniProtKB-KW"/>
</dbReference>
<dbReference type="GO" id="GO:0000981">
    <property type="term" value="F:DNA-binding transcription factor activity, RNA polymerase II-specific"/>
    <property type="evidence" value="ECO:0007669"/>
    <property type="project" value="InterPro"/>
</dbReference>